<evidence type="ECO:0000313" key="13">
    <source>
        <dbReference type="EMBL" id="KJY48900.1"/>
    </source>
</evidence>
<dbReference type="AlphaFoldDB" id="A0A0F4KR65"/>
<comment type="caution">
    <text evidence="13">The sequence shown here is derived from an EMBL/GenBank/DDBJ whole genome shotgun (WGS) entry which is preliminary data.</text>
</comment>
<evidence type="ECO:0000259" key="12">
    <source>
        <dbReference type="Pfam" id="PF00561"/>
    </source>
</evidence>
<feature type="active site" evidence="11">
    <location>
        <position position="245"/>
    </location>
</feature>
<evidence type="ECO:0000256" key="5">
    <source>
        <dbReference type="ARBA" id="ARBA00021843"/>
    </source>
</evidence>
<sequence>MVKITTGYLEFHNYRTFYRIVGEQKFQKPPLLLLHGGPGSTHNYFEALDDLAYDGQQLIMYDQLGCGLSSMPNQPKLWHPKTWVEELIALRRHLHLNKIHLLGQSWGGMLALIYLCDYDPSGIQSLILASTLSSAQLWEQEQRRLITYMSPQDQQAIKNAEKSQNYQAADYLKANQHFMQQHALDPATEQKFSFLKRPKNQGTQAYLTAWGPNEYTPTGTLKDFDYTNKLQQIQVPTLITSGTNDLCTPLIAKTMYDHLPNATWHLFAHSRHMAFIDEPELYLQILDEWLQQHATPK</sequence>
<evidence type="ECO:0000256" key="8">
    <source>
        <dbReference type="ARBA" id="ARBA00022801"/>
    </source>
</evidence>
<dbReference type="OrthoDB" id="9796770at2"/>
<organism evidence="13 14">
    <name type="scientific">Bombilactobacillus mellis</name>
    <dbReference type="NCBI Taxonomy" id="1218508"/>
    <lineage>
        <taxon>Bacteria</taxon>
        <taxon>Bacillati</taxon>
        <taxon>Bacillota</taxon>
        <taxon>Bacilli</taxon>
        <taxon>Lactobacillales</taxon>
        <taxon>Lactobacillaceae</taxon>
        <taxon>Bombilactobacillus</taxon>
    </lineage>
</organism>
<comment type="similarity">
    <text evidence="3 10">Belongs to the peptidase S33 family.</text>
</comment>
<protein>
    <recommendedName>
        <fullName evidence="5 10">Proline iminopeptidase</fullName>
        <shortName evidence="10">PIP</shortName>
        <ecNumber evidence="4 10">3.4.11.5</ecNumber>
    </recommendedName>
    <alternativeName>
        <fullName evidence="9 10">Prolyl aminopeptidase</fullName>
    </alternativeName>
</protein>
<comment type="function">
    <text evidence="10">Releases the N-terminal proline from various substrates.</text>
</comment>
<dbReference type="RefSeq" id="WP_045922569.1">
    <property type="nucleotide sequence ID" value="NZ_JBHTHW010000003.1"/>
</dbReference>
<accession>A0A0F4KR65</accession>
<evidence type="ECO:0000256" key="7">
    <source>
        <dbReference type="ARBA" id="ARBA00022670"/>
    </source>
</evidence>
<evidence type="ECO:0000256" key="6">
    <source>
        <dbReference type="ARBA" id="ARBA00022438"/>
    </source>
</evidence>
<feature type="active site" description="Nucleophile" evidence="11">
    <location>
        <position position="105"/>
    </location>
</feature>
<comment type="catalytic activity">
    <reaction evidence="1 10">
        <text>Release of N-terminal proline from a peptide.</text>
        <dbReference type="EC" id="3.4.11.5"/>
    </reaction>
</comment>
<dbReference type="Proteomes" id="UP000033695">
    <property type="component" value="Unassembled WGS sequence"/>
</dbReference>
<reference evidence="13 14" key="1">
    <citation type="submission" date="2014-12" db="EMBL/GenBank/DDBJ databases">
        <title>Comparative genomics of the lactic acid bacteria isolated from the honey bee gut.</title>
        <authorList>
            <person name="Ellegaard K.M."/>
            <person name="Tamarit D."/>
            <person name="Javelind E."/>
            <person name="Olofsson T."/>
            <person name="Andersson S.G."/>
            <person name="Vasquez A."/>
        </authorList>
    </citation>
    <scope>NUCLEOTIDE SEQUENCE [LARGE SCALE GENOMIC DNA]</scope>
    <source>
        <strain evidence="13 14">Hon2</strain>
    </source>
</reference>
<dbReference type="PRINTS" id="PR00793">
    <property type="entry name" value="PROAMNOPTASE"/>
</dbReference>
<evidence type="ECO:0000313" key="14">
    <source>
        <dbReference type="Proteomes" id="UP000033695"/>
    </source>
</evidence>
<evidence type="ECO:0000256" key="2">
    <source>
        <dbReference type="ARBA" id="ARBA00004196"/>
    </source>
</evidence>
<dbReference type="Pfam" id="PF00561">
    <property type="entry name" value="Abhydrolase_1"/>
    <property type="match status" value="1"/>
</dbReference>
<evidence type="ECO:0000256" key="9">
    <source>
        <dbReference type="ARBA" id="ARBA00029605"/>
    </source>
</evidence>
<dbReference type="Gene3D" id="3.40.50.1820">
    <property type="entry name" value="alpha/beta hydrolase"/>
    <property type="match status" value="1"/>
</dbReference>
<gene>
    <name evidence="13" type="primary">pepI</name>
    <name evidence="13" type="ORF">JG29_07200</name>
</gene>
<dbReference type="GO" id="GO:0006508">
    <property type="term" value="P:proteolysis"/>
    <property type="evidence" value="ECO:0007669"/>
    <property type="project" value="UniProtKB-KW"/>
</dbReference>
<dbReference type="GO" id="GO:0030313">
    <property type="term" value="C:cell envelope"/>
    <property type="evidence" value="ECO:0007669"/>
    <property type="project" value="UniProtKB-SubCell"/>
</dbReference>
<evidence type="ECO:0000256" key="11">
    <source>
        <dbReference type="PIRSR" id="PIRSR005539-1"/>
    </source>
</evidence>
<dbReference type="InterPro" id="IPR050266">
    <property type="entry name" value="AB_hydrolase_sf"/>
</dbReference>
<dbReference type="InterPro" id="IPR029058">
    <property type="entry name" value="AB_hydrolase_fold"/>
</dbReference>
<dbReference type="InterPro" id="IPR005945">
    <property type="entry name" value="Pro_imino_pep"/>
</dbReference>
<dbReference type="EC" id="3.4.11.5" evidence="4 10"/>
<comment type="subcellular location">
    <subcellularLocation>
        <location evidence="2">Cell envelope</location>
    </subcellularLocation>
</comment>
<dbReference type="InterPro" id="IPR000073">
    <property type="entry name" value="AB_hydrolase_1"/>
</dbReference>
<evidence type="ECO:0000256" key="1">
    <source>
        <dbReference type="ARBA" id="ARBA00001585"/>
    </source>
</evidence>
<dbReference type="SUPFAM" id="SSF53474">
    <property type="entry name" value="alpha/beta-Hydrolases"/>
    <property type="match status" value="1"/>
</dbReference>
<keyword evidence="7 10" id="KW-0645">Protease</keyword>
<dbReference type="PANTHER" id="PTHR43798:SF33">
    <property type="entry name" value="HYDROLASE, PUTATIVE (AFU_ORTHOLOGUE AFUA_2G14860)-RELATED"/>
    <property type="match status" value="1"/>
</dbReference>
<dbReference type="InterPro" id="IPR002410">
    <property type="entry name" value="Peptidase_S33"/>
</dbReference>
<evidence type="ECO:0000256" key="4">
    <source>
        <dbReference type="ARBA" id="ARBA00012568"/>
    </source>
</evidence>
<proteinExistence type="inferred from homology"/>
<keyword evidence="14" id="KW-1185">Reference proteome</keyword>
<evidence type="ECO:0000256" key="3">
    <source>
        <dbReference type="ARBA" id="ARBA00010088"/>
    </source>
</evidence>
<dbReference type="PIRSF" id="PIRSF005539">
    <property type="entry name" value="Pept_S33_TRI_F1"/>
    <property type="match status" value="1"/>
</dbReference>
<keyword evidence="8 10" id="KW-0378">Hydrolase</keyword>
<feature type="domain" description="AB hydrolase-1" evidence="12">
    <location>
        <begin position="29"/>
        <end position="279"/>
    </location>
</feature>
<name>A0A0F4KR65_9LACO</name>
<keyword evidence="6 10" id="KW-0031">Aminopeptidase</keyword>
<dbReference type="PANTHER" id="PTHR43798">
    <property type="entry name" value="MONOACYLGLYCEROL LIPASE"/>
    <property type="match status" value="1"/>
</dbReference>
<dbReference type="GO" id="GO:0004177">
    <property type="term" value="F:aminopeptidase activity"/>
    <property type="evidence" value="ECO:0007669"/>
    <property type="project" value="UniProtKB-KW"/>
</dbReference>
<evidence type="ECO:0000256" key="10">
    <source>
        <dbReference type="PIRNR" id="PIRNR005539"/>
    </source>
</evidence>
<dbReference type="PATRIC" id="fig|1218508.4.peg.738"/>
<feature type="active site" description="Proton donor" evidence="11">
    <location>
        <position position="272"/>
    </location>
</feature>
<dbReference type="GO" id="GO:0016020">
    <property type="term" value="C:membrane"/>
    <property type="evidence" value="ECO:0007669"/>
    <property type="project" value="TreeGrafter"/>
</dbReference>
<dbReference type="NCBIfam" id="TIGR01250">
    <property type="entry name" value="pro_imino_pep_2"/>
    <property type="match status" value="1"/>
</dbReference>
<dbReference type="EMBL" id="JXBZ01000007">
    <property type="protein sequence ID" value="KJY48900.1"/>
    <property type="molecule type" value="Genomic_DNA"/>
</dbReference>
<dbReference type="HOGENOM" id="CLU_020336_15_1_9"/>
<dbReference type="NCBIfam" id="NF045945">
    <property type="entry name" value="ProImpepLactob"/>
    <property type="match status" value="1"/>
</dbReference>
<dbReference type="STRING" id="1218508.JG29_07200"/>